<dbReference type="GeneID" id="7901586"/>
<dbReference type="EMBL" id="FJ554525">
    <property type="protein sequence ID" value="ACQ94975.1"/>
    <property type="molecule type" value="Genomic_RNA"/>
</dbReference>
<dbReference type="OrthoDB" id="34735at10239"/>
<sequence>MNPEANQEGIDSTEPTAVSATGYSVARHRDQCPPEENSDSQEEPKERGSEEEASTWAVETYQQDQAHEKQGAEGPPCASRSDPEAAGPEEEVSEEDEEEDEDEESEIDSDEIFISTSSESDSDSSTETADLDKCMQARFVQWQSNILQLLRSDARKDREEGSRAIALTYRRRREQGGSRFYSWQNLVILESELARAAPNVLTLRSPATPEASRWDAVLDELRGLKLEDEA</sequence>
<evidence type="ECO:0000313" key="3">
    <source>
        <dbReference type="Proteomes" id="UP000119000"/>
    </source>
</evidence>
<dbReference type="Proteomes" id="UP000119000">
    <property type="component" value="Segment"/>
</dbReference>
<feature type="compositionally biased region" description="Acidic residues" evidence="1">
    <location>
        <begin position="87"/>
        <end position="111"/>
    </location>
</feature>
<proteinExistence type="predicted"/>
<feature type="compositionally biased region" description="Polar residues" evidence="1">
    <location>
        <begin position="9"/>
        <end position="22"/>
    </location>
</feature>
<dbReference type="RefSeq" id="YP_002905335.1">
    <property type="nucleotide sequence ID" value="NC_012702.1"/>
</dbReference>
<name>C4NFL3_9MONO</name>
<accession>C4NFL3</accession>
<keyword evidence="3" id="KW-1185">Reference proteome</keyword>
<feature type="compositionally biased region" description="Low complexity" evidence="1">
    <location>
        <begin position="112"/>
        <end position="128"/>
    </location>
</feature>
<feature type="region of interest" description="Disordered" evidence="1">
    <location>
        <begin position="1"/>
        <end position="130"/>
    </location>
</feature>
<evidence type="ECO:0000313" key="2">
    <source>
        <dbReference type="EMBL" id="ACQ94975.1"/>
    </source>
</evidence>
<reference evidence="2 3" key="1">
    <citation type="journal article" date="2009" name="J. Virol.">
        <title>Nyamanini and midway viruses define a novel taxon of RNA viruses in the order Mononegavirales.</title>
        <authorList>
            <person name="Mihindukulasuriya K.A."/>
            <person name="Nguyen N.L."/>
            <person name="Wu G."/>
            <person name="Huang H.V."/>
            <person name="da Rosa A.P."/>
            <person name="Popov V.L."/>
            <person name="Tesh R.B."/>
            <person name="Wang D."/>
        </authorList>
    </citation>
    <scope>NUCLEOTIDE SEQUENCE [LARGE SCALE GENOMIC DNA]</scope>
    <source>
        <strain evidence="2">RML47153</strain>
    </source>
</reference>
<dbReference type="KEGG" id="vg:7901586"/>
<organism evidence="2 3">
    <name type="scientific">Nyavirus midwayense</name>
    <dbReference type="NCBI Taxonomy" id="644609"/>
    <lineage>
        <taxon>Viruses</taxon>
        <taxon>Riboviria</taxon>
        <taxon>Orthornavirae</taxon>
        <taxon>Negarnaviricota</taxon>
        <taxon>Haploviricotina</taxon>
        <taxon>Monjiviricetes</taxon>
        <taxon>Mononegavirales</taxon>
        <taxon>Nyamiviridae</taxon>
        <taxon>Nyavirus</taxon>
    </lineage>
</organism>
<evidence type="ECO:0000256" key="1">
    <source>
        <dbReference type="SAM" id="MobiDB-lite"/>
    </source>
</evidence>
<protein>
    <submittedName>
        <fullName evidence="2">Putative phosphoprotein</fullName>
    </submittedName>
</protein>